<evidence type="ECO:0000256" key="2">
    <source>
        <dbReference type="ARBA" id="ARBA00022448"/>
    </source>
</evidence>
<dbReference type="PANTHER" id="PTHR43823:SF3">
    <property type="entry name" value="MULTIDRUG EXPORT PROTEIN MEPA"/>
    <property type="match status" value="1"/>
</dbReference>
<organism evidence="8 9">
    <name type="scientific">Streptococcus sanguinis</name>
    <dbReference type="NCBI Taxonomy" id="1305"/>
    <lineage>
        <taxon>Bacteria</taxon>
        <taxon>Bacillati</taxon>
        <taxon>Bacillota</taxon>
        <taxon>Bacilli</taxon>
        <taxon>Lactobacillales</taxon>
        <taxon>Streptococcaceae</taxon>
        <taxon>Streptococcus</taxon>
    </lineage>
</organism>
<feature type="transmembrane region" description="Helical" evidence="7">
    <location>
        <begin position="133"/>
        <end position="154"/>
    </location>
</feature>
<keyword evidence="6 7" id="KW-0472">Membrane</keyword>
<name>A0A2X3VID5_STRSA</name>
<feature type="transmembrane region" description="Helical" evidence="7">
    <location>
        <begin position="416"/>
        <end position="434"/>
    </location>
</feature>
<evidence type="ECO:0000313" key="9">
    <source>
        <dbReference type="Proteomes" id="UP000249623"/>
    </source>
</evidence>
<dbReference type="GO" id="GO:0005886">
    <property type="term" value="C:plasma membrane"/>
    <property type="evidence" value="ECO:0007669"/>
    <property type="project" value="UniProtKB-SubCell"/>
</dbReference>
<keyword evidence="5 7" id="KW-1133">Transmembrane helix</keyword>
<feature type="transmembrane region" description="Helical" evidence="7">
    <location>
        <begin position="279"/>
        <end position="302"/>
    </location>
</feature>
<feature type="transmembrane region" description="Helical" evidence="7">
    <location>
        <begin position="166"/>
        <end position="186"/>
    </location>
</feature>
<dbReference type="AlphaFoldDB" id="A0A2X3VID5"/>
<feature type="transmembrane region" description="Helical" evidence="7">
    <location>
        <begin position="232"/>
        <end position="259"/>
    </location>
</feature>
<proteinExistence type="predicted"/>
<evidence type="ECO:0000313" key="8">
    <source>
        <dbReference type="EMBL" id="SQF35479.1"/>
    </source>
</evidence>
<feature type="transmembrane region" description="Helical" evidence="7">
    <location>
        <begin position="52"/>
        <end position="77"/>
    </location>
</feature>
<accession>A0A2X3VID5</accession>
<evidence type="ECO:0000256" key="5">
    <source>
        <dbReference type="ARBA" id="ARBA00022989"/>
    </source>
</evidence>
<dbReference type="Pfam" id="PF01554">
    <property type="entry name" value="MatE"/>
    <property type="match status" value="2"/>
</dbReference>
<feature type="transmembrane region" description="Helical" evidence="7">
    <location>
        <begin position="12"/>
        <end position="32"/>
    </location>
</feature>
<keyword evidence="4 7" id="KW-0812">Transmembrane</keyword>
<feature type="transmembrane region" description="Helical" evidence="7">
    <location>
        <begin position="357"/>
        <end position="378"/>
    </location>
</feature>
<dbReference type="Proteomes" id="UP000249623">
    <property type="component" value="Chromosome 1"/>
</dbReference>
<evidence type="ECO:0000256" key="6">
    <source>
        <dbReference type="ARBA" id="ARBA00023136"/>
    </source>
</evidence>
<evidence type="ECO:0000256" key="3">
    <source>
        <dbReference type="ARBA" id="ARBA00022475"/>
    </source>
</evidence>
<dbReference type="PANTHER" id="PTHR43823">
    <property type="entry name" value="SPORULATION PROTEIN YKVU"/>
    <property type="match status" value="1"/>
</dbReference>
<keyword evidence="2" id="KW-0813">Transport</keyword>
<feature type="transmembrane region" description="Helical" evidence="7">
    <location>
        <begin position="314"/>
        <end position="337"/>
    </location>
</feature>
<dbReference type="InterPro" id="IPR002528">
    <property type="entry name" value="MATE_fam"/>
</dbReference>
<keyword evidence="3" id="KW-1003">Cell membrane</keyword>
<dbReference type="RefSeq" id="WP_002923563.1">
    <property type="nucleotide sequence ID" value="NZ_CP071425.1"/>
</dbReference>
<dbReference type="GO" id="GO:0015297">
    <property type="term" value="F:antiporter activity"/>
    <property type="evidence" value="ECO:0007669"/>
    <property type="project" value="InterPro"/>
</dbReference>
<evidence type="ECO:0000256" key="4">
    <source>
        <dbReference type="ARBA" id="ARBA00022692"/>
    </source>
</evidence>
<evidence type="ECO:0000256" key="7">
    <source>
        <dbReference type="SAM" id="Phobius"/>
    </source>
</evidence>
<protein>
    <submittedName>
        <fullName evidence="8">Putative multidrug-resistance efflux pump</fullName>
    </submittedName>
</protein>
<dbReference type="EMBL" id="LS483346">
    <property type="protein sequence ID" value="SQF35479.1"/>
    <property type="molecule type" value="Genomic_DNA"/>
</dbReference>
<gene>
    <name evidence="8" type="primary">mepA_2</name>
    <name evidence="8" type="ORF">NCTC11085_01773</name>
</gene>
<dbReference type="InterPro" id="IPR048279">
    <property type="entry name" value="MdtK-like"/>
</dbReference>
<dbReference type="InterPro" id="IPR051327">
    <property type="entry name" value="MATE_MepA_subfamily"/>
</dbReference>
<reference evidence="8 9" key="1">
    <citation type="submission" date="2018-06" db="EMBL/GenBank/DDBJ databases">
        <authorList>
            <consortium name="Pathogen Informatics"/>
            <person name="Doyle S."/>
        </authorList>
    </citation>
    <scope>NUCLEOTIDE SEQUENCE [LARGE SCALE GENOMIC DNA]</scope>
    <source>
        <strain evidence="8 9">NCTC11085</strain>
    </source>
</reference>
<feature type="transmembrane region" description="Helical" evidence="7">
    <location>
        <begin position="89"/>
        <end position="113"/>
    </location>
</feature>
<sequence length="447" mass="49819">MNKLENISVKKLLVQLIIPSLVTAIVSGSYNLVDGIFIGQTLGLEGNSANTYTFMIYALVYAFSALASEGTASLLTISLGKKDYKNARLILDSSIQVSLILSILQSILLWFSLEGLLIIFGAPQELYHYVKEFCLTFLIGSPIYFVSHTLLYCLRAQGKIKEVLHINAISFLVNAGTGAVLILVFHTGFFGSALSTVLANLAALILTFREYTGKSNDLKIDLKSLLFIDKKLINKIIAMGLPFFLTTVISVILLILYNRVAFDYADTYGIAALSITSSIYRYIISLMNAITNGVQPVISFNYGAKNYSRIKQSLSISLIISTIFSLCLFLVIQIFAVQIATLFNSSDPKFIKFSSTALRLVMISLPVQGIINIGTNYFQYISFSRISTFLVILRQIIFQIPLALFLPILFGITGLWSSYFISDFLILVIIMFWLKFMMTKLRKIMEA</sequence>
<feature type="transmembrane region" description="Helical" evidence="7">
    <location>
        <begin position="390"/>
        <end position="410"/>
    </location>
</feature>
<feature type="transmembrane region" description="Helical" evidence="7">
    <location>
        <begin position="192"/>
        <end position="211"/>
    </location>
</feature>
<comment type="subcellular location">
    <subcellularLocation>
        <location evidence="1">Cell membrane</location>
        <topology evidence="1">Multi-pass membrane protein</topology>
    </subcellularLocation>
</comment>
<evidence type="ECO:0000256" key="1">
    <source>
        <dbReference type="ARBA" id="ARBA00004651"/>
    </source>
</evidence>
<dbReference type="GO" id="GO:0042910">
    <property type="term" value="F:xenobiotic transmembrane transporter activity"/>
    <property type="evidence" value="ECO:0007669"/>
    <property type="project" value="InterPro"/>
</dbReference>
<dbReference type="PIRSF" id="PIRSF006603">
    <property type="entry name" value="DinF"/>
    <property type="match status" value="1"/>
</dbReference>